<gene>
    <name evidence="2" type="ORF">LNINA_LOCUS14816</name>
</gene>
<keyword evidence="3" id="KW-1185">Reference proteome</keyword>
<dbReference type="Proteomes" id="UP001497472">
    <property type="component" value="Unassembled WGS sequence"/>
</dbReference>
<feature type="coiled-coil region" evidence="1">
    <location>
        <begin position="71"/>
        <end position="98"/>
    </location>
</feature>
<organism evidence="2 3">
    <name type="scientific">Leptosia nina</name>
    <dbReference type="NCBI Taxonomy" id="320188"/>
    <lineage>
        <taxon>Eukaryota</taxon>
        <taxon>Metazoa</taxon>
        <taxon>Ecdysozoa</taxon>
        <taxon>Arthropoda</taxon>
        <taxon>Hexapoda</taxon>
        <taxon>Insecta</taxon>
        <taxon>Pterygota</taxon>
        <taxon>Neoptera</taxon>
        <taxon>Endopterygota</taxon>
        <taxon>Lepidoptera</taxon>
        <taxon>Glossata</taxon>
        <taxon>Ditrysia</taxon>
        <taxon>Papilionoidea</taxon>
        <taxon>Pieridae</taxon>
        <taxon>Pierinae</taxon>
        <taxon>Leptosia</taxon>
    </lineage>
</organism>
<name>A0AAV1K651_9NEOP</name>
<evidence type="ECO:0000256" key="1">
    <source>
        <dbReference type="SAM" id="Coils"/>
    </source>
</evidence>
<dbReference type="AlphaFoldDB" id="A0AAV1K651"/>
<proteinExistence type="predicted"/>
<protein>
    <submittedName>
        <fullName evidence="2">Uncharacterized protein</fullName>
    </submittedName>
</protein>
<keyword evidence="1" id="KW-0175">Coiled coil</keyword>
<evidence type="ECO:0000313" key="2">
    <source>
        <dbReference type="EMBL" id="CAK1556041.1"/>
    </source>
</evidence>
<sequence>MEMDTDCVSLPETCENLMINVVETRKHFGKKCLEYHQKTAQVEHAMLNLQLKAISNSKLPKSKHQIPNLPYDKMIHDMDDFKEEILAAERKLHAIDNKIMNTEKIVTQIINDRINKQAKIPITTESLIACAKV</sequence>
<dbReference type="EMBL" id="CAVLEF010000281">
    <property type="protein sequence ID" value="CAK1556041.1"/>
    <property type="molecule type" value="Genomic_DNA"/>
</dbReference>
<reference evidence="2 3" key="1">
    <citation type="submission" date="2023-11" db="EMBL/GenBank/DDBJ databases">
        <authorList>
            <person name="Okamura Y."/>
        </authorList>
    </citation>
    <scope>NUCLEOTIDE SEQUENCE [LARGE SCALE GENOMIC DNA]</scope>
</reference>
<accession>A0AAV1K651</accession>
<evidence type="ECO:0000313" key="3">
    <source>
        <dbReference type="Proteomes" id="UP001497472"/>
    </source>
</evidence>
<comment type="caution">
    <text evidence="2">The sequence shown here is derived from an EMBL/GenBank/DDBJ whole genome shotgun (WGS) entry which is preliminary data.</text>
</comment>